<evidence type="ECO:0000313" key="2">
    <source>
        <dbReference type="Proteomes" id="UP001150941"/>
    </source>
</evidence>
<dbReference type="AlphaFoldDB" id="A0A9W9NZ65"/>
<protein>
    <submittedName>
        <fullName evidence="1">Uncharacterized protein</fullName>
    </submittedName>
</protein>
<evidence type="ECO:0000313" key="1">
    <source>
        <dbReference type="EMBL" id="KAJ5232316.1"/>
    </source>
</evidence>
<dbReference type="GeneID" id="83201872"/>
<reference evidence="1" key="1">
    <citation type="submission" date="2022-11" db="EMBL/GenBank/DDBJ databases">
        <authorList>
            <person name="Petersen C."/>
        </authorList>
    </citation>
    <scope>NUCLEOTIDE SEQUENCE</scope>
    <source>
        <strain evidence="1">IBT 19713</strain>
    </source>
</reference>
<name>A0A9W9NZ65_9EURO</name>
<proteinExistence type="predicted"/>
<accession>A0A9W9NZ65</accession>
<gene>
    <name evidence="1" type="ORF">N7468_005272</name>
</gene>
<dbReference type="RefSeq" id="XP_058330309.1">
    <property type="nucleotide sequence ID" value="XM_058474569.1"/>
</dbReference>
<reference evidence="1" key="2">
    <citation type="journal article" date="2023" name="IMA Fungus">
        <title>Comparative genomic study of the Penicillium genus elucidates a diverse pangenome and 15 lateral gene transfer events.</title>
        <authorList>
            <person name="Petersen C."/>
            <person name="Sorensen T."/>
            <person name="Nielsen M.R."/>
            <person name="Sondergaard T.E."/>
            <person name="Sorensen J.L."/>
            <person name="Fitzpatrick D.A."/>
            <person name="Frisvad J.C."/>
            <person name="Nielsen K.L."/>
        </authorList>
    </citation>
    <scope>NUCLEOTIDE SEQUENCE</scope>
    <source>
        <strain evidence="1">IBT 19713</strain>
    </source>
</reference>
<dbReference type="Proteomes" id="UP001150941">
    <property type="component" value="Unassembled WGS sequence"/>
</dbReference>
<keyword evidence="2" id="KW-1185">Reference proteome</keyword>
<sequence length="107" mass="12520">MGGKPRIRPESDLLMFISVYIHQDEPRALRNLFADQARGDLQQESTQDYQMRILEGIQRMQTWDWGDTSEILTEIAFRTARDCTNIWLISKSQEPEGMLRVVPQLTH</sequence>
<dbReference type="EMBL" id="JAPQKS010000004">
    <property type="protein sequence ID" value="KAJ5232316.1"/>
    <property type="molecule type" value="Genomic_DNA"/>
</dbReference>
<comment type="caution">
    <text evidence="1">The sequence shown here is derived from an EMBL/GenBank/DDBJ whole genome shotgun (WGS) entry which is preliminary data.</text>
</comment>
<organism evidence="1 2">
    <name type="scientific">Penicillium chermesinum</name>
    <dbReference type="NCBI Taxonomy" id="63820"/>
    <lineage>
        <taxon>Eukaryota</taxon>
        <taxon>Fungi</taxon>
        <taxon>Dikarya</taxon>
        <taxon>Ascomycota</taxon>
        <taxon>Pezizomycotina</taxon>
        <taxon>Eurotiomycetes</taxon>
        <taxon>Eurotiomycetidae</taxon>
        <taxon>Eurotiales</taxon>
        <taxon>Aspergillaceae</taxon>
        <taxon>Penicillium</taxon>
    </lineage>
</organism>